<dbReference type="SUPFAM" id="SSF56436">
    <property type="entry name" value="C-type lectin-like"/>
    <property type="match status" value="1"/>
</dbReference>
<gene>
    <name evidence="3" type="ORF">MSTHT_2221</name>
</gene>
<feature type="compositionally biased region" description="Polar residues" evidence="1">
    <location>
        <begin position="32"/>
        <end position="42"/>
    </location>
</feature>
<evidence type="ECO:0000313" key="4">
    <source>
        <dbReference type="Proteomes" id="UP000066529"/>
    </source>
</evidence>
<keyword evidence="3" id="KW-0418">Kinase</keyword>
<reference evidence="3 4" key="1">
    <citation type="submission" date="2014-07" db="EMBL/GenBank/DDBJ databases">
        <title>Methanogenic archaea and the global carbon cycle.</title>
        <authorList>
            <person name="Henriksen J.R."/>
            <person name="Luke J."/>
            <person name="Reinhart S."/>
            <person name="Benedict M.N."/>
            <person name="Youngblut N.D."/>
            <person name="Metcalf M.E."/>
            <person name="Whitaker R.J."/>
            <person name="Metcalf W.W."/>
        </authorList>
    </citation>
    <scope>NUCLEOTIDE SEQUENCE [LARGE SCALE GENOMIC DNA]</scope>
    <source>
        <strain evidence="4">ATCC 43570 / DSM 1825 / OCM 12 / VKM B-1830 / TM-1</strain>
    </source>
</reference>
<dbReference type="InterPro" id="IPR016187">
    <property type="entry name" value="CTDL_fold"/>
</dbReference>
<dbReference type="GO" id="GO:0016301">
    <property type="term" value="F:kinase activity"/>
    <property type="evidence" value="ECO:0007669"/>
    <property type="project" value="UniProtKB-KW"/>
</dbReference>
<sequence>MGSKSGIMGYISAVRSYLKKEEPEETEESPLFAQNDNPSSTEIFVSPSTGMQFVLIPAGEFEMGSPSEEKERSDSESPVHKVTIHNPFYLGRSVVTQKQWKTIMKNNPSHFKGDDRPVEMVSWADAQQFIMKLNEIEGTDKYRLPSEAEWEYACRAGTQTRCFFGEDESKLDEYAWHIENSGSKTHAVGLKKPNPWGLYDMHGNVWEWVQDKWHDNYNGAPSDGTAWEGGNSSNRVSRGCSWLCNKEFCRSAGRFKREPESRFANLGFRVLREL</sequence>
<protein>
    <submittedName>
        <fullName evidence="3">Serine/threonine kinase</fullName>
    </submittedName>
</protein>
<dbReference type="PANTHER" id="PTHR23150:SF19">
    <property type="entry name" value="FORMYLGLYCINE-GENERATING ENZYME"/>
    <property type="match status" value="1"/>
</dbReference>
<keyword evidence="3" id="KW-0808">Transferase</keyword>
<dbReference type="PATRIC" id="fig|523844.20.peg.2721"/>
<accession>A0A0E3H9E8</accession>
<dbReference type="InterPro" id="IPR005532">
    <property type="entry name" value="SUMF_dom"/>
</dbReference>
<evidence type="ECO:0000259" key="2">
    <source>
        <dbReference type="Pfam" id="PF03781"/>
    </source>
</evidence>
<dbReference type="GeneID" id="41602378"/>
<dbReference type="EMBL" id="CP009501">
    <property type="protein sequence ID" value="AKB13979.1"/>
    <property type="molecule type" value="Genomic_DNA"/>
</dbReference>
<dbReference type="InterPro" id="IPR051043">
    <property type="entry name" value="Sulfatase_Mod_Factor_Kinase"/>
</dbReference>
<dbReference type="InterPro" id="IPR042095">
    <property type="entry name" value="SUMF_sf"/>
</dbReference>
<organism evidence="3 4">
    <name type="scientific">Methanosarcina thermophila (strain ATCC 43570 / DSM 1825 / OCM 12 / VKM B-1830 / TM-1)</name>
    <dbReference type="NCBI Taxonomy" id="523844"/>
    <lineage>
        <taxon>Archaea</taxon>
        <taxon>Methanobacteriati</taxon>
        <taxon>Methanobacteriota</taxon>
        <taxon>Stenosarchaea group</taxon>
        <taxon>Methanomicrobia</taxon>
        <taxon>Methanosarcinales</taxon>
        <taxon>Methanosarcinaceae</taxon>
        <taxon>Methanosarcina</taxon>
    </lineage>
</organism>
<name>A0A0E3H9E8_METTT</name>
<evidence type="ECO:0000256" key="1">
    <source>
        <dbReference type="SAM" id="MobiDB-lite"/>
    </source>
</evidence>
<dbReference type="Proteomes" id="UP000066529">
    <property type="component" value="Chromosome"/>
</dbReference>
<feature type="domain" description="Sulfatase-modifying factor enzyme-like" evidence="2">
    <location>
        <begin position="52"/>
        <end position="272"/>
    </location>
</feature>
<dbReference type="RefSeq" id="WP_048167945.1">
    <property type="nucleotide sequence ID" value="NZ_CP009501.1"/>
</dbReference>
<dbReference type="AlphaFoldDB" id="A0A0E3H9E8"/>
<dbReference type="Pfam" id="PF03781">
    <property type="entry name" value="FGE-sulfatase"/>
    <property type="match status" value="1"/>
</dbReference>
<proteinExistence type="predicted"/>
<dbReference type="GO" id="GO:0120147">
    <property type="term" value="F:formylglycine-generating oxidase activity"/>
    <property type="evidence" value="ECO:0007669"/>
    <property type="project" value="TreeGrafter"/>
</dbReference>
<dbReference type="HOGENOM" id="CLU_012431_2_1_2"/>
<dbReference type="KEGG" id="mthr:MSTHT_2221"/>
<evidence type="ECO:0000313" key="3">
    <source>
        <dbReference type="EMBL" id="AKB13979.1"/>
    </source>
</evidence>
<dbReference type="STRING" id="523844.MSTHT_2221"/>
<dbReference type="Gene3D" id="3.90.1580.10">
    <property type="entry name" value="paralog of FGE (formylglycine-generating enzyme)"/>
    <property type="match status" value="1"/>
</dbReference>
<feature type="region of interest" description="Disordered" evidence="1">
    <location>
        <begin position="18"/>
        <end position="42"/>
    </location>
</feature>
<dbReference type="PANTHER" id="PTHR23150">
    <property type="entry name" value="SULFATASE MODIFYING FACTOR 1, 2"/>
    <property type="match status" value="1"/>
</dbReference>